<proteinExistence type="predicted"/>
<reference evidence="3" key="1">
    <citation type="journal article" date="2010" name="Genome Res.">
        <title>Population genomic sequencing of Coccidioides fungi reveals recent hybridization and transposon control.</title>
        <authorList>
            <person name="Neafsey D.E."/>
            <person name="Barker B.M."/>
            <person name="Sharpton T.J."/>
            <person name="Stajich J.E."/>
            <person name="Park D.J."/>
            <person name="Whiston E."/>
            <person name="Hung C.-Y."/>
            <person name="McMahan C."/>
            <person name="White J."/>
            <person name="Sykes S."/>
            <person name="Heiman D."/>
            <person name="Young S."/>
            <person name="Zeng Q."/>
            <person name="Abouelleil A."/>
            <person name="Aftuck L."/>
            <person name="Bessette D."/>
            <person name="Brown A."/>
            <person name="FitzGerald M."/>
            <person name="Lui A."/>
            <person name="Macdonald J.P."/>
            <person name="Priest M."/>
            <person name="Orbach M.J."/>
            <person name="Galgiani J.N."/>
            <person name="Kirkland T.N."/>
            <person name="Cole G.T."/>
            <person name="Birren B.W."/>
            <person name="Henn M.R."/>
            <person name="Taylor J.W."/>
            <person name="Rounsley S.D."/>
        </authorList>
    </citation>
    <scope>NUCLEOTIDE SEQUENCE [LARGE SCALE GENOMIC DNA]</scope>
    <source>
        <strain evidence="3">RMSCC 757 / Silveira</strain>
    </source>
</reference>
<gene>
    <name evidence="2" type="ORF">CPSG_05823</name>
</gene>
<dbReference type="AlphaFoldDB" id="E9D7M1"/>
<sequence>MKAELSPSTGVDSTAHILQRQCRRQPRPEEHEGVLKAGFVIGQCWQNEVLQGQSGPVCAFSRLASGLAHPNDRDPLATLRVLPFPRSFAIVPGDGFDPGLMSRNRPSQTDDPVPLRRAGATSVCSTSLMHRPHRDVDSHENLKLGID</sequence>
<evidence type="ECO:0000313" key="3">
    <source>
        <dbReference type="Proteomes" id="UP000002497"/>
    </source>
</evidence>
<keyword evidence="3" id="KW-1185">Reference proteome</keyword>
<dbReference type="EMBL" id="GL636494">
    <property type="protein sequence ID" value="EFW17379.1"/>
    <property type="molecule type" value="Genomic_DNA"/>
</dbReference>
<name>E9D7M1_COCPS</name>
<dbReference type="VEuPathDB" id="FungiDB:CPSG_05823"/>
<feature type="region of interest" description="Disordered" evidence="1">
    <location>
        <begin position="1"/>
        <end position="29"/>
    </location>
</feature>
<accession>E9D7M1</accession>
<evidence type="ECO:0000313" key="2">
    <source>
        <dbReference type="EMBL" id="EFW17379.1"/>
    </source>
</evidence>
<reference evidence="3" key="2">
    <citation type="submission" date="2010-03" db="EMBL/GenBank/DDBJ databases">
        <title>The genome sequence of Coccidioides posadasii strain Silveira.</title>
        <authorList>
            <consortium name="The Broad Institute Genome Sequencing Center for Infectious Disease"/>
            <person name="Neafsey D."/>
            <person name="Orbach M."/>
            <person name="Henn M.R."/>
            <person name="Cole G.T."/>
            <person name="Galgiani J."/>
            <person name="Gardner M.J."/>
            <person name="Kirkland T.N."/>
            <person name="Taylor J.W."/>
            <person name="Young S.K."/>
            <person name="Zeng Q."/>
            <person name="Koehrsen M."/>
            <person name="Alvarado L."/>
            <person name="Berlin A."/>
            <person name="Borenstein D."/>
            <person name="Chapman S.B."/>
            <person name="Chen Z."/>
            <person name="Engels R."/>
            <person name="Freedman E."/>
            <person name="Gellesch M."/>
            <person name="Goldberg J."/>
            <person name="Griggs A."/>
            <person name="Gujja S."/>
            <person name="Heilman E."/>
            <person name="Heiman D."/>
            <person name="Howarth C."/>
            <person name="Jen D."/>
            <person name="Larson L."/>
            <person name="Mehta T."/>
            <person name="Neiman D."/>
            <person name="Park D."/>
            <person name="Pearson M."/>
            <person name="Richards J."/>
            <person name="Roberts A."/>
            <person name="Saif S."/>
            <person name="Shea T."/>
            <person name="Shenoy N."/>
            <person name="Sisk P."/>
            <person name="Stolte C."/>
            <person name="Sykes S."/>
            <person name="Walk T."/>
            <person name="White J."/>
            <person name="Yandava C."/>
            <person name="Haas B."/>
            <person name="Nusbaum C."/>
            <person name="Birren B."/>
        </authorList>
    </citation>
    <scope>NUCLEOTIDE SEQUENCE [LARGE SCALE GENOMIC DNA]</scope>
    <source>
        <strain evidence="3">RMSCC 757 / Silveira</strain>
    </source>
</reference>
<dbReference type="Proteomes" id="UP000002497">
    <property type="component" value="Unassembled WGS sequence"/>
</dbReference>
<dbReference type="HOGENOM" id="CLU_1767892_0_0_1"/>
<evidence type="ECO:0000256" key="1">
    <source>
        <dbReference type="SAM" id="MobiDB-lite"/>
    </source>
</evidence>
<protein>
    <submittedName>
        <fullName evidence="2">Uncharacterized protein</fullName>
    </submittedName>
</protein>
<feature type="compositionally biased region" description="Polar residues" evidence="1">
    <location>
        <begin position="1"/>
        <end position="12"/>
    </location>
</feature>
<organism evidence="3">
    <name type="scientific">Coccidioides posadasii (strain RMSCC 757 / Silveira)</name>
    <name type="common">Valley fever fungus</name>
    <dbReference type="NCBI Taxonomy" id="443226"/>
    <lineage>
        <taxon>Eukaryota</taxon>
        <taxon>Fungi</taxon>
        <taxon>Dikarya</taxon>
        <taxon>Ascomycota</taxon>
        <taxon>Pezizomycotina</taxon>
        <taxon>Eurotiomycetes</taxon>
        <taxon>Eurotiomycetidae</taxon>
        <taxon>Onygenales</taxon>
        <taxon>Onygenaceae</taxon>
        <taxon>Coccidioides</taxon>
    </lineage>
</organism>